<keyword evidence="1" id="KW-1133">Transmembrane helix</keyword>
<accession>A0A7R9P109</accession>
<dbReference type="AlphaFoldDB" id="A0A7R9P109"/>
<keyword evidence="1" id="KW-0472">Membrane</keyword>
<name>A0A7R9P109_9NEOP</name>
<protein>
    <submittedName>
        <fullName evidence="2">Uncharacterized protein</fullName>
    </submittedName>
</protein>
<sequence>MVDVDEMLYHAGDFGPYQLLLLALFCVTNILSSLDYFGQTFLSVKSPHWCRLPELEQTTTAEQRRTIWLPPNDPNCSRSNESDTPALKGVNLLRLKYRNDA</sequence>
<organism evidence="2">
    <name type="scientific">Timema tahoe</name>
    <dbReference type="NCBI Taxonomy" id="61484"/>
    <lineage>
        <taxon>Eukaryota</taxon>
        <taxon>Metazoa</taxon>
        <taxon>Ecdysozoa</taxon>
        <taxon>Arthropoda</taxon>
        <taxon>Hexapoda</taxon>
        <taxon>Insecta</taxon>
        <taxon>Pterygota</taxon>
        <taxon>Neoptera</taxon>
        <taxon>Polyneoptera</taxon>
        <taxon>Phasmatodea</taxon>
        <taxon>Timematodea</taxon>
        <taxon>Timematoidea</taxon>
        <taxon>Timematidae</taxon>
        <taxon>Timema</taxon>
    </lineage>
</organism>
<dbReference type="EMBL" id="OE008120">
    <property type="protein sequence ID" value="CAD7463475.1"/>
    <property type="molecule type" value="Genomic_DNA"/>
</dbReference>
<evidence type="ECO:0000313" key="2">
    <source>
        <dbReference type="EMBL" id="CAD7463475.1"/>
    </source>
</evidence>
<evidence type="ECO:0000256" key="1">
    <source>
        <dbReference type="SAM" id="Phobius"/>
    </source>
</evidence>
<reference evidence="2" key="1">
    <citation type="submission" date="2020-11" db="EMBL/GenBank/DDBJ databases">
        <authorList>
            <person name="Tran Van P."/>
        </authorList>
    </citation>
    <scope>NUCLEOTIDE SEQUENCE</scope>
</reference>
<feature type="transmembrane region" description="Helical" evidence="1">
    <location>
        <begin position="17"/>
        <end position="37"/>
    </location>
</feature>
<proteinExistence type="predicted"/>
<keyword evidence="1" id="KW-0812">Transmembrane</keyword>
<gene>
    <name evidence="2" type="ORF">TTEB3V08_LOCUS11360</name>
</gene>